<organism evidence="16 17">
    <name type="scientific">Novosphingobium pituita</name>
    <dbReference type="NCBI Taxonomy" id="3056842"/>
    <lineage>
        <taxon>Bacteria</taxon>
        <taxon>Pseudomonadati</taxon>
        <taxon>Pseudomonadota</taxon>
        <taxon>Alphaproteobacteria</taxon>
        <taxon>Sphingomonadales</taxon>
        <taxon>Sphingomonadaceae</taxon>
        <taxon>Novosphingobium</taxon>
    </lineage>
</organism>
<keyword evidence="5 11" id="KW-0812">Transmembrane</keyword>
<dbReference type="SUPFAM" id="SSF56935">
    <property type="entry name" value="Porins"/>
    <property type="match status" value="1"/>
</dbReference>
<dbReference type="Pfam" id="PF00593">
    <property type="entry name" value="TonB_dep_Rec_b-barrel"/>
    <property type="match status" value="1"/>
</dbReference>
<dbReference type="PANTHER" id="PTHR32552">
    <property type="entry name" value="FERRICHROME IRON RECEPTOR-RELATED"/>
    <property type="match status" value="1"/>
</dbReference>
<evidence type="ECO:0000256" key="10">
    <source>
        <dbReference type="ARBA" id="ARBA00023237"/>
    </source>
</evidence>
<dbReference type="Proteomes" id="UP001187221">
    <property type="component" value="Unassembled WGS sequence"/>
</dbReference>
<keyword evidence="10 11" id="KW-0998">Cell outer membrane</keyword>
<evidence type="ECO:0000256" key="4">
    <source>
        <dbReference type="ARBA" id="ARBA00022496"/>
    </source>
</evidence>
<dbReference type="PANTHER" id="PTHR32552:SF81">
    <property type="entry name" value="TONB-DEPENDENT OUTER MEMBRANE RECEPTOR"/>
    <property type="match status" value="1"/>
</dbReference>
<dbReference type="Gene3D" id="2.40.170.20">
    <property type="entry name" value="TonB-dependent receptor, beta-barrel domain"/>
    <property type="match status" value="1"/>
</dbReference>
<evidence type="ECO:0000313" key="16">
    <source>
        <dbReference type="EMBL" id="GMM60550.1"/>
    </source>
</evidence>
<dbReference type="Pfam" id="PF07715">
    <property type="entry name" value="Plug"/>
    <property type="match status" value="1"/>
</dbReference>
<evidence type="ECO:0000256" key="3">
    <source>
        <dbReference type="ARBA" id="ARBA00022452"/>
    </source>
</evidence>
<protein>
    <submittedName>
        <fullName evidence="16">TonB-dependent receptor</fullName>
    </submittedName>
</protein>
<proteinExistence type="inferred from homology"/>
<evidence type="ECO:0000256" key="13">
    <source>
        <dbReference type="SAM" id="SignalP"/>
    </source>
</evidence>
<keyword evidence="2 11" id="KW-0813">Transport</keyword>
<keyword evidence="13" id="KW-0732">Signal</keyword>
<keyword evidence="7" id="KW-0406">Ion transport</keyword>
<comment type="subcellular location">
    <subcellularLocation>
        <location evidence="1 11">Cell outer membrane</location>
        <topology evidence="1 11">Multi-pass membrane protein</topology>
    </subcellularLocation>
</comment>
<keyword evidence="3 11" id="KW-1134">Transmembrane beta strand</keyword>
<evidence type="ECO:0000256" key="7">
    <source>
        <dbReference type="ARBA" id="ARBA00023065"/>
    </source>
</evidence>
<evidence type="ECO:0000259" key="14">
    <source>
        <dbReference type="Pfam" id="PF00593"/>
    </source>
</evidence>
<accession>A0ABQ6P5N9</accession>
<evidence type="ECO:0000256" key="9">
    <source>
        <dbReference type="ARBA" id="ARBA00023136"/>
    </source>
</evidence>
<keyword evidence="4" id="KW-0410">Iron transport</keyword>
<dbReference type="InterPro" id="IPR036942">
    <property type="entry name" value="Beta-barrel_TonB_sf"/>
</dbReference>
<sequence>MRISQQVRKTFTSSFLAIAAVMAGQAHAAESAVENGGDAAVPGVQGGPTDAAQNNGQLGEIVVSAERTNTTLQKANLAVTAVTADLLRQNNITEIGGLNGSVPGLVVASGNGGERNIAIRGIGLGTPENPATQSGVSYHIDGVYIFNSIAANAAFSDVSQIEVLRGPQGTMYGQGSTGGTINVVSTQPTTDKLSGYVDAGYGNYNYVTTNAALNVPITDTLAARGAIQFMKHDGYAKATDVAGQPGYPLSDANTISGKASIKWTPGTVFSLLLSTIQYRGDANGAEQKNVLDPNPDPRKVTQDFPGTSYVRTQLYYGVAKLDFDGLVATSITSYQKLLSRQGWDGDGLNQALFLQYQGANTGGAAYDHIALWQQQAKSWTQEVNLAYDKGGRFKGIIGGVYLHSRNSSYINEYSAATGDGLNAPLAMHTAYDDPLISALQYAELSSITRDSFAFYGQGTYKLTDRLSITAGLRYNRDKYVGESDSISGGRSSQTSGVYLQPSSSGPANISDALTWKAAVNYDITPVNMVYVSYTRGYKPGGVNTNAGRFGSFISMGNPYGVQGNFNKETVDSFEIGSKNRFFGNRLQFNAAAFYYLYKNMQFINDDPILYSYGIGNVPMAHIYGGEFEADWRATEHLRLDGNLSLQHGSFTDDFQALNPITATAAQAAAGFAGTGGFYGNYYAAYLSRAAAYQNVKGNAVPNMPTVQGSGAISWTGQAGPGKLMLRAQYLYRGGFQSNVFQSAWYDKTPHYSQVNLFANYDFVGTGFSVSATVTNLFNVDGISSRFTDPYGTHQVFSTYIPPRQALVSVKYAF</sequence>
<keyword evidence="8 12" id="KW-0798">TonB box</keyword>
<comment type="caution">
    <text evidence="16">The sequence shown here is derived from an EMBL/GenBank/DDBJ whole genome shotgun (WGS) entry which is preliminary data.</text>
</comment>
<feature type="domain" description="TonB-dependent receptor-like beta-barrel" evidence="14">
    <location>
        <begin position="281"/>
        <end position="776"/>
    </location>
</feature>
<evidence type="ECO:0000256" key="12">
    <source>
        <dbReference type="RuleBase" id="RU003357"/>
    </source>
</evidence>
<feature type="chain" id="PRO_5047325251" evidence="13">
    <location>
        <begin position="29"/>
        <end position="813"/>
    </location>
</feature>
<dbReference type="InterPro" id="IPR012910">
    <property type="entry name" value="Plug_dom"/>
</dbReference>
<evidence type="ECO:0000256" key="1">
    <source>
        <dbReference type="ARBA" id="ARBA00004571"/>
    </source>
</evidence>
<evidence type="ECO:0000313" key="17">
    <source>
        <dbReference type="Proteomes" id="UP001187221"/>
    </source>
</evidence>
<gene>
    <name evidence="16" type="ORF">NUTIK01_13270</name>
</gene>
<evidence type="ECO:0000256" key="2">
    <source>
        <dbReference type="ARBA" id="ARBA00022448"/>
    </source>
</evidence>
<evidence type="ECO:0000256" key="5">
    <source>
        <dbReference type="ARBA" id="ARBA00022692"/>
    </source>
</evidence>
<evidence type="ECO:0000256" key="6">
    <source>
        <dbReference type="ARBA" id="ARBA00023004"/>
    </source>
</evidence>
<feature type="domain" description="TonB-dependent receptor plug" evidence="15">
    <location>
        <begin position="73"/>
        <end position="180"/>
    </location>
</feature>
<dbReference type="EMBL" id="BTFW01000001">
    <property type="protein sequence ID" value="GMM60550.1"/>
    <property type="molecule type" value="Genomic_DNA"/>
</dbReference>
<dbReference type="InterPro" id="IPR000531">
    <property type="entry name" value="Beta-barrel_TonB"/>
</dbReference>
<dbReference type="RefSeq" id="WP_317974340.1">
    <property type="nucleotide sequence ID" value="NZ_BTFW01000001.1"/>
</dbReference>
<reference evidence="16 17" key="1">
    <citation type="submission" date="2023-06" db="EMBL/GenBank/DDBJ databases">
        <title>Draft genome sequence of Novosphingobium sp. strain IK01.</title>
        <authorList>
            <person name="Hatamoto M."/>
            <person name="Ikarashi T."/>
            <person name="Yamaguchi T."/>
        </authorList>
    </citation>
    <scope>NUCLEOTIDE SEQUENCE [LARGE SCALE GENOMIC DNA]</scope>
    <source>
        <strain evidence="16 17">IK01</strain>
    </source>
</reference>
<keyword evidence="17" id="KW-1185">Reference proteome</keyword>
<comment type="similarity">
    <text evidence="11 12">Belongs to the TonB-dependent receptor family.</text>
</comment>
<keyword evidence="16" id="KW-0675">Receptor</keyword>
<name>A0ABQ6P5N9_9SPHN</name>
<dbReference type="PROSITE" id="PS52016">
    <property type="entry name" value="TONB_DEPENDENT_REC_3"/>
    <property type="match status" value="1"/>
</dbReference>
<feature type="signal peptide" evidence="13">
    <location>
        <begin position="1"/>
        <end position="28"/>
    </location>
</feature>
<dbReference type="InterPro" id="IPR039426">
    <property type="entry name" value="TonB-dep_rcpt-like"/>
</dbReference>
<evidence type="ECO:0000259" key="15">
    <source>
        <dbReference type="Pfam" id="PF07715"/>
    </source>
</evidence>
<keyword evidence="6" id="KW-0408">Iron</keyword>
<evidence type="ECO:0000256" key="11">
    <source>
        <dbReference type="PROSITE-ProRule" id="PRU01360"/>
    </source>
</evidence>
<evidence type="ECO:0000256" key="8">
    <source>
        <dbReference type="ARBA" id="ARBA00023077"/>
    </source>
</evidence>
<keyword evidence="9 11" id="KW-0472">Membrane</keyword>